<dbReference type="Pfam" id="PF00343">
    <property type="entry name" value="Phosphorylase"/>
    <property type="match status" value="1"/>
</dbReference>
<keyword evidence="7 9" id="KW-0663">Pyridoxal phosphate</keyword>
<dbReference type="GO" id="GO:0030170">
    <property type="term" value="F:pyridoxal phosphate binding"/>
    <property type="evidence" value="ECO:0007669"/>
    <property type="project" value="InterPro"/>
</dbReference>
<keyword evidence="5 10" id="KW-0328">Glycosyltransferase</keyword>
<dbReference type="Gene3D" id="3.40.50.2000">
    <property type="entry name" value="Glycogen Phosphorylase B"/>
    <property type="match status" value="2"/>
</dbReference>
<evidence type="ECO:0000256" key="3">
    <source>
        <dbReference type="ARBA" id="ARBA00022553"/>
    </source>
</evidence>
<dbReference type="Proteomes" id="UP000694844">
    <property type="component" value="Chromosome 3"/>
</dbReference>
<dbReference type="PROSITE" id="PS00102">
    <property type="entry name" value="PHOSPHORYLASE"/>
    <property type="match status" value="1"/>
</dbReference>
<keyword evidence="12" id="KW-1185">Reference proteome</keyword>
<comment type="similarity">
    <text evidence="2 10">Belongs to the glycogen phosphorylase family.</text>
</comment>
<protein>
    <recommendedName>
        <fullName evidence="10">Alpha-1,4 glucan phosphorylase</fullName>
        <ecNumber evidence="10">2.4.1.1</ecNumber>
    </recommendedName>
</protein>
<comment type="catalytic activity">
    <reaction evidence="10">
        <text>[(1-&gt;4)-alpha-D-glucosyl](n) + phosphate = [(1-&gt;4)-alpha-D-glucosyl](n-1) + alpha-D-glucose 1-phosphate</text>
        <dbReference type="Rhea" id="RHEA:41732"/>
        <dbReference type="Rhea" id="RHEA-COMP:9584"/>
        <dbReference type="Rhea" id="RHEA-COMP:9586"/>
        <dbReference type="ChEBI" id="CHEBI:15444"/>
        <dbReference type="ChEBI" id="CHEBI:43474"/>
        <dbReference type="ChEBI" id="CHEBI:58601"/>
        <dbReference type="EC" id="2.4.1.1"/>
    </reaction>
</comment>
<evidence type="ECO:0000256" key="2">
    <source>
        <dbReference type="ARBA" id="ARBA00006047"/>
    </source>
</evidence>
<dbReference type="InterPro" id="IPR000811">
    <property type="entry name" value="Glyco_trans_35"/>
</dbReference>
<evidence type="ECO:0000256" key="9">
    <source>
        <dbReference type="PIRSR" id="PIRSR000460-1"/>
    </source>
</evidence>
<keyword evidence="3" id="KW-0597">Phosphoprotein</keyword>
<dbReference type="InterPro" id="IPR035090">
    <property type="entry name" value="Pyridoxal_P_attach_site"/>
</dbReference>
<comment type="function">
    <text evidence="10">Allosteric enzyme that catalyzes the rate-limiting step in glycogen catabolism, the phosphorolytic cleavage of glycogen to produce glucose-1-phosphate, and plays a central role in maintaining cellular and organismal glucose homeostasis.</text>
</comment>
<dbReference type="PANTHER" id="PTHR11468:SF13">
    <property type="entry name" value="GLYCOGEN PHOSPHORYLASE"/>
    <property type="match status" value="1"/>
</dbReference>
<keyword evidence="6 10" id="KW-0808">Transferase</keyword>
<dbReference type="AlphaFoldDB" id="A0A8B8D9S3"/>
<evidence type="ECO:0000256" key="10">
    <source>
        <dbReference type="RuleBase" id="RU000587"/>
    </source>
</evidence>
<keyword evidence="8 10" id="KW-0119">Carbohydrate metabolism</keyword>
<evidence type="ECO:0000256" key="4">
    <source>
        <dbReference type="ARBA" id="ARBA00022600"/>
    </source>
</evidence>
<evidence type="ECO:0000256" key="7">
    <source>
        <dbReference type="ARBA" id="ARBA00022898"/>
    </source>
</evidence>
<dbReference type="FunFam" id="3.40.50.2000:FF:000005">
    <property type="entry name" value="Alpha-1,4 glucan phosphorylase"/>
    <property type="match status" value="1"/>
</dbReference>
<comment type="cofactor">
    <cofactor evidence="1 10">
        <name>pyridoxal 5'-phosphate</name>
        <dbReference type="ChEBI" id="CHEBI:597326"/>
    </cofactor>
</comment>
<dbReference type="EC" id="2.4.1.1" evidence="10"/>
<dbReference type="GO" id="GO:0005737">
    <property type="term" value="C:cytoplasm"/>
    <property type="evidence" value="ECO:0007669"/>
    <property type="project" value="TreeGrafter"/>
</dbReference>
<dbReference type="NCBIfam" id="TIGR02093">
    <property type="entry name" value="P_ylase"/>
    <property type="match status" value="1"/>
</dbReference>
<dbReference type="GO" id="GO:0008184">
    <property type="term" value="F:glycogen phosphorylase activity"/>
    <property type="evidence" value="ECO:0007669"/>
    <property type="project" value="InterPro"/>
</dbReference>
<keyword evidence="4" id="KW-0321">Glycogen metabolism</keyword>
<dbReference type="FunFam" id="3.40.50.2000:FF:000197">
    <property type="entry name" value="Alpha-1,4 glucan phosphorylase"/>
    <property type="match status" value="1"/>
</dbReference>
<dbReference type="GeneID" id="111125157"/>
<dbReference type="PANTHER" id="PTHR11468">
    <property type="entry name" value="GLYCOGEN PHOSPHORYLASE"/>
    <property type="match status" value="1"/>
</dbReference>
<dbReference type="GO" id="GO:0005980">
    <property type="term" value="P:glycogen catabolic process"/>
    <property type="evidence" value="ECO:0007669"/>
    <property type="project" value="TreeGrafter"/>
</dbReference>
<evidence type="ECO:0000256" key="6">
    <source>
        <dbReference type="ARBA" id="ARBA00022679"/>
    </source>
</evidence>
<proteinExistence type="inferred from homology"/>
<feature type="modified residue" description="N6-(pyridoxal phosphate)lysine" evidence="9">
    <location>
        <position position="697"/>
    </location>
</feature>
<gene>
    <name evidence="13" type="primary">LOC111125157</name>
</gene>
<feature type="region of interest" description="Disordered" evidence="11">
    <location>
        <begin position="847"/>
        <end position="869"/>
    </location>
</feature>
<evidence type="ECO:0000313" key="12">
    <source>
        <dbReference type="Proteomes" id="UP000694844"/>
    </source>
</evidence>
<evidence type="ECO:0000256" key="8">
    <source>
        <dbReference type="ARBA" id="ARBA00023277"/>
    </source>
</evidence>
<organism evidence="12 13">
    <name type="scientific">Crassostrea virginica</name>
    <name type="common">Eastern oyster</name>
    <dbReference type="NCBI Taxonomy" id="6565"/>
    <lineage>
        <taxon>Eukaryota</taxon>
        <taxon>Metazoa</taxon>
        <taxon>Spiralia</taxon>
        <taxon>Lophotrochozoa</taxon>
        <taxon>Mollusca</taxon>
        <taxon>Bivalvia</taxon>
        <taxon>Autobranchia</taxon>
        <taxon>Pteriomorphia</taxon>
        <taxon>Ostreida</taxon>
        <taxon>Ostreoidea</taxon>
        <taxon>Ostreidae</taxon>
        <taxon>Crassostrea</taxon>
    </lineage>
</organism>
<dbReference type="FunFam" id="3.40.50.2000:FF:000149">
    <property type="entry name" value="Glycogen phosphorylase, muscle form"/>
    <property type="match status" value="1"/>
</dbReference>
<dbReference type="SUPFAM" id="SSF53756">
    <property type="entry name" value="UDP-Glycosyltransferase/glycogen phosphorylase"/>
    <property type="match status" value="1"/>
</dbReference>
<dbReference type="PIRSF" id="PIRSF000460">
    <property type="entry name" value="Pprylas_GlgP"/>
    <property type="match status" value="1"/>
</dbReference>
<dbReference type="OrthoDB" id="9215500at2759"/>
<evidence type="ECO:0000256" key="11">
    <source>
        <dbReference type="SAM" id="MobiDB-lite"/>
    </source>
</evidence>
<evidence type="ECO:0000256" key="5">
    <source>
        <dbReference type="ARBA" id="ARBA00022676"/>
    </source>
</evidence>
<dbReference type="InterPro" id="IPR011833">
    <property type="entry name" value="Glycg_phsphrylas"/>
</dbReference>
<sequence length="869" mass="100196">MASYQPQTDHEKRKQISIRGIAPVENVVEFKKAFNRHLHYTIVKDRNVATPRDYYLSLAHTVRDYLVGRWIRTQQHYYEKDPKRVYYLSLEFYMGRTLSNTMVNLGIQSACDEALYQIGLDIEELEEIEEDAGLGNGGLGRLAACFLDSMATLGLAAYGYGIRYDYGIFAQRIEDGWQVEEPDEWLRYGNPWEKARPEYVLPVNFYGRTEDTDTGVKWVDTQVVFAMPYDSPIPGYGNNTVNTMRLWSAKAPNSFNLHFFNNGEYINAVCDRNQAENISRVLYPNDNFFSGKELRLKQEYFLVASTLQDILRRFKSSKFGSRDPVRRSFESFPDKENDSNNALYGFAEKVAIQLNDTHPSMAIPELLRIFVDIEGLPWDKAWDITVKTFAYTNHTVLPEALERWPVSMLERILPRHLQIIYLINHNFLQEVRAKYPGDSGKLRRMSIVEEDGEKKINMAFLSIIGSHAVNGVAALHSEIIKKETFHDFYEMFPERFQNKTNGITPRRWLLLCNPGLSDIIAEKIGEGWVTDLYKLRDLKKYAEDENFLRNIIKVKQENKMKLAEYIQEHYKIKVNTSSIFDIQVKRIHEYKRQLLNCFHIITLYNRLKRDPNQAFVPRTIMIGGKAAPGYHMAKLIIKLINSVAKVVNNDPIIGDRLKVVYLENYRVSLAEKIIPAADLSEQISTAGTEASGTGNMKFMLNGALTIGTLDGANVEMREEMGDENIFIFGMKVDEVEELKRSGYNPRHYYDTNPDLHLVLEQLNSGFFSPDKPGLFRDLYNSVMGPDRFCLLKDYEDYIRCQDEVSKVFKNPLKWAKMCVLNIASSGKFSSDRTISEYAKEIWGVEPNDIKLPPPHEGLDTMDSKPPQKK</sequence>
<evidence type="ECO:0000256" key="1">
    <source>
        <dbReference type="ARBA" id="ARBA00001933"/>
    </source>
</evidence>
<evidence type="ECO:0000313" key="13">
    <source>
        <dbReference type="RefSeq" id="XP_022324390.1"/>
    </source>
</evidence>
<dbReference type="RefSeq" id="XP_022324390.1">
    <property type="nucleotide sequence ID" value="XM_022468682.1"/>
</dbReference>
<name>A0A8B8D9S3_CRAVI</name>
<dbReference type="CDD" id="cd04300">
    <property type="entry name" value="GT35_Glycogen_Phosphorylase"/>
    <property type="match status" value="1"/>
</dbReference>
<reference evidence="13" key="1">
    <citation type="submission" date="2025-08" db="UniProtKB">
        <authorList>
            <consortium name="RefSeq"/>
        </authorList>
    </citation>
    <scope>IDENTIFICATION</scope>
    <source>
        <tissue evidence="13">Whole sample</tissue>
    </source>
</reference>
<accession>A0A8B8D9S3</accession>